<feature type="domain" description="ORC1/DEAH AAA+ ATPase" evidence="1">
    <location>
        <begin position="41"/>
        <end position="172"/>
    </location>
</feature>
<dbReference type="Pfam" id="PF13401">
    <property type="entry name" value="AAA_22"/>
    <property type="match status" value="1"/>
</dbReference>
<reference evidence="2 3" key="1">
    <citation type="submission" date="2024-01" db="EMBL/GenBank/DDBJ databases">
        <title>Uliginosibacterium soil sp. nov.</title>
        <authorList>
            <person name="Lv Y."/>
        </authorList>
    </citation>
    <scope>NUCLEOTIDE SEQUENCE [LARGE SCALE GENOMIC DNA]</scope>
    <source>
        <strain evidence="2 3">H3</strain>
    </source>
</reference>
<protein>
    <submittedName>
        <fullName evidence="2">AAA family ATPase</fullName>
    </submittedName>
</protein>
<evidence type="ECO:0000259" key="1">
    <source>
        <dbReference type="Pfam" id="PF13401"/>
    </source>
</evidence>
<evidence type="ECO:0000313" key="2">
    <source>
        <dbReference type="EMBL" id="MEC5386087.1"/>
    </source>
</evidence>
<proteinExistence type="predicted"/>
<dbReference type="RefSeq" id="WP_327599064.1">
    <property type="nucleotide sequence ID" value="NZ_JAYXHS010000002.1"/>
</dbReference>
<dbReference type="PANTHER" id="PTHR35894">
    <property type="entry name" value="GENERAL SECRETION PATHWAY PROTEIN A-RELATED"/>
    <property type="match status" value="1"/>
</dbReference>
<dbReference type="SUPFAM" id="SSF52540">
    <property type="entry name" value="P-loop containing nucleoside triphosphate hydrolases"/>
    <property type="match status" value="1"/>
</dbReference>
<evidence type="ECO:0000313" key="3">
    <source>
        <dbReference type="Proteomes" id="UP001331561"/>
    </source>
</evidence>
<accession>A0ABU6K2E8</accession>
<dbReference type="InterPro" id="IPR027417">
    <property type="entry name" value="P-loop_NTPase"/>
</dbReference>
<comment type="caution">
    <text evidence="2">The sequence shown here is derived from an EMBL/GenBank/DDBJ whole genome shotgun (WGS) entry which is preliminary data.</text>
</comment>
<dbReference type="PANTHER" id="PTHR35894:SF7">
    <property type="entry name" value="GENERAL SECRETION PATHWAY PROTEIN A-RELATED"/>
    <property type="match status" value="1"/>
</dbReference>
<keyword evidence="3" id="KW-1185">Reference proteome</keyword>
<gene>
    <name evidence="2" type="ORF">VVD49_10145</name>
</gene>
<organism evidence="2 3">
    <name type="scientific">Uliginosibacterium silvisoli</name>
    <dbReference type="NCBI Taxonomy" id="3114758"/>
    <lineage>
        <taxon>Bacteria</taxon>
        <taxon>Pseudomonadati</taxon>
        <taxon>Pseudomonadota</taxon>
        <taxon>Betaproteobacteria</taxon>
        <taxon>Rhodocyclales</taxon>
        <taxon>Zoogloeaceae</taxon>
        <taxon>Uliginosibacterium</taxon>
    </lineage>
</organism>
<dbReference type="EMBL" id="JAYXHS010000002">
    <property type="protein sequence ID" value="MEC5386087.1"/>
    <property type="molecule type" value="Genomic_DNA"/>
</dbReference>
<sequence length="294" mass="32506">MYLEHFRLREMPFAITPGVAFAFASRAHQEALNTLLVSVQSGEGFVKITGEVGTGKTILCRRFLDILQRRGIVTAYIPNPAMAPRSLLQAFAEELGMFETSGLDEHTLLGNINKTLVQVAARGCSVVLCLDEAQAMPRDTLEAVRLLSNLETSRSKLLQLVMFGQPELDRQLGEHSLRQLQQRITFEYEMSGMNLRELDRYVAHRLAVAGHVGSDLFSAAAIDRLHQASRGVPRLVNILCHKSLMIVFGEGGTLVSPRHVRAAAADTTAARQPGYMPLWLKQPGVWTSSLGWGR</sequence>
<dbReference type="Proteomes" id="UP001331561">
    <property type="component" value="Unassembled WGS sequence"/>
</dbReference>
<dbReference type="InterPro" id="IPR049945">
    <property type="entry name" value="AAA_22"/>
</dbReference>
<name>A0ABU6K2E8_9RHOO</name>
<dbReference type="InterPro" id="IPR052026">
    <property type="entry name" value="ExeA_AAA_ATPase_DNA-bind"/>
</dbReference>
<dbReference type="Gene3D" id="3.40.50.300">
    <property type="entry name" value="P-loop containing nucleotide triphosphate hydrolases"/>
    <property type="match status" value="1"/>
</dbReference>